<evidence type="ECO:0000313" key="3">
    <source>
        <dbReference type="EMBL" id="MDU0345377.1"/>
    </source>
</evidence>
<organism evidence="3 4">
    <name type="scientific">Microbacterium phycohabitans</name>
    <dbReference type="NCBI Taxonomy" id="3075993"/>
    <lineage>
        <taxon>Bacteria</taxon>
        <taxon>Bacillati</taxon>
        <taxon>Actinomycetota</taxon>
        <taxon>Actinomycetes</taxon>
        <taxon>Micrococcales</taxon>
        <taxon>Microbacteriaceae</taxon>
        <taxon>Microbacterium</taxon>
    </lineage>
</organism>
<name>A0ABU3SKP6_9MICO</name>
<evidence type="ECO:0000256" key="1">
    <source>
        <dbReference type="SAM" id="MobiDB-lite"/>
    </source>
</evidence>
<dbReference type="RefSeq" id="WP_316003957.1">
    <property type="nucleotide sequence ID" value="NZ_JAWDIT010000002.1"/>
</dbReference>
<keyword evidence="2" id="KW-0732">Signal</keyword>
<feature type="chain" id="PRO_5046983527" description="BMP family ABC transporter substrate-binding protein" evidence="2">
    <location>
        <begin position="22"/>
        <end position="217"/>
    </location>
</feature>
<feature type="region of interest" description="Disordered" evidence="1">
    <location>
        <begin position="26"/>
        <end position="64"/>
    </location>
</feature>
<protein>
    <recommendedName>
        <fullName evidence="5">BMP family ABC transporter substrate-binding protein</fullName>
    </recommendedName>
</protein>
<gene>
    <name evidence="3" type="ORF">RWH44_06630</name>
</gene>
<dbReference type="Gene3D" id="3.40.50.2300">
    <property type="match status" value="1"/>
</dbReference>
<evidence type="ECO:0008006" key="5">
    <source>
        <dbReference type="Google" id="ProtNLM"/>
    </source>
</evidence>
<evidence type="ECO:0000256" key="2">
    <source>
        <dbReference type="SAM" id="SignalP"/>
    </source>
</evidence>
<keyword evidence="4" id="KW-1185">Reference proteome</keyword>
<proteinExistence type="predicted"/>
<dbReference type="PROSITE" id="PS51257">
    <property type="entry name" value="PROKAR_LIPOPROTEIN"/>
    <property type="match status" value="1"/>
</dbReference>
<accession>A0ABU3SKP6</accession>
<comment type="caution">
    <text evidence="3">The sequence shown here is derived from an EMBL/GenBank/DDBJ whole genome shotgun (WGS) entry which is preliminary data.</text>
</comment>
<feature type="signal peptide" evidence="2">
    <location>
        <begin position="1"/>
        <end position="21"/>
    </location>
</feature>
<dbReference type="EMBL" id="JAWDIT010000002">
    <property type="protein sequence ID" value="MDU0345377.1"/>
    <property type="molecule type" value="Genomic_DNA"/>
</dbReference>
<sequence>MKRRTMVAAALVTLAMLTGCSSEPGWGEMRAHPAPIGTPAEGFSPPTPPAPESTHTPAPGSWDGVHAPEGYRVVLLTVGDDAPTGVLVDAVQEWAGETRADLEVVHADDDMIDGAVAAMRMNPDLIISAGDALVDPLATVTANHLDRQFLIVGAELAEPTENVTSVDWTGAAYRGEGLGAAAAYDPASFTPARAAAAVRAGVASVLTGQRGIVLWMR</sequence>
<reference evidence="3 4" key="1">
    <citation type="submission" date="2023-09" db="EMBL/GenBank/DDBJ databases">
        <title>Microbacterium fusihabitans sp. nov., Microbacterium phycihabitans sp. nov., and Microbacterium cervinum sp. nov., isolated from dried seaweeds of beach.</title>
        <authorList>
            <person name="Lee S.D."/>
        </authorList>
    </citation>
    <scope>NUCLEOTIDE SEQUENCE [LARGE SCALE GENOMIC DNA]</scope>
    <source>
        <strain evidence="3 4">KSW2-29</strain>
    </source>
</reference>
<evidence type="ECO:0000313" key="4">
    <source>
        <dbReference type="Proteomes" id="UP001261125"/>
    </source>
</evidence>
<dbReference type="Proteomes" id="UP001261125">
    <property type="component" value="Unassembled WGS sequence"/>
</dbReference>